<dbReference type="Gene3D" id="3.20.20.60">
    <property type="entry name" value="Phosphoenolpyruvate-binding domains"/>
    <property type="match status" value="1"/>
</dbReference>
<keyword evidence="6" id="KW-1185">Reference proteome</keyword>
<keyword evidence="3" id="KW-0456">Lyase</keyword>
<dbReference type="Proteomes" id="UP000500791">
    <property type="component" value="Chromosome"/>
</dbReference>
<dbReference type="KEGG" id="mon:G8E03_10140"/>
<dbReference type="InterPro" id="IPR040442">
    <property type="entry name" value="Pyrv_kinase-like_dom_sf"/>
</dbReference>
<evidence type="ECO:0000313" key="5">
    <source>
        <dbReference type="EMBL" id="QIK41097.1"/>
    </source>
</evidence>
<proteinExistence type="inferred from homology"/>
<dbReference type="InterPro" id="IPR015813">
    <property type="entry name" value="Pyrv/PenolPyrv_kinase-like_dom"/>
</dbReference>
<dbReference type="GO" id="GO:0046872">
    <property type="term" value="F:metal ion binding"/>
    <property type="evidence" value="ECO:0007669"/>
    <property type="project" value="UniProtKB-KW"/>
</dbReference>
<dbReference type="GO" id="GO:0016832">
    <property type="term" value="F:aldehyde-lyase activity"/>
    <property type="evidence" value="ECO:0007669"/>
    <property type="project" value="TreeGrafter"/>
</dbReference>
<dbReference type="EMBL" id="CP049811">
    <property type="protein sequence ID" value="QIK41097.1"/>
    <property type="molecule type" value="Genomic_DNA"/>
</dbReference>
<dbReference type="InterPro" id="IPR005000">
    <property type="entry name" value="Aldolase/citrate-lyase_domain"/>
</dbReference>
<dbReference type="PANTHER" id="PTHR30502">
    <property type="entry name" value="2-KETO-3-DEOXY-L-RHAMNONATE ALDOLASE"/>
    <property type="match status" value="1"/>
</dbReference>
<protein>
    <submittedName>
        <fullName evidence="5">2-dehydro-3-deoxyglucarate aldolase</fullName>
    </submittedName>
</protein>
<reference evidence="5 6" key="1">
    <citation type="submission" date="2020-03" db="EMBL/GenBank/DDBJ databases">
        <title>Complete genome sequence of Monaibacterium sp. ALG8 with diverse plasmids.</title>
        <authorList>
            <person name="Sun C."/>
        </authorList>
    </citation>
    <scope>NUCLEOTIDE SEQUENCE [LARGE SCALE GENOMIC DNA]</scope>
    <source>
        <strain evidence="5 6">ALG8</strain>
    </source>
</reference>
<feature type="domain" description="HpcH/HpaI aldolase/citrate lyase" evidence="4">
    <location>
        <begin position="4"/>
        <end position="222"/>
    </location>
</feature>
<organism evidence="5 6">
    <name type="scientific">Pontivivens nitratireducens</name>
    <dbReference type="NCBI Taxonomy" id="2758038"/>
    <lineage>
        <taxon>Bacteria</taxon>
        <taxon>Pseudomonadati</taxon>
        <taxon>Pseudomonadota</taxon>
        <taxon>Alphaproteobacteria</taxon>
        <taxon>Rhodobacterales</taxon>
        <taxon>Paracoccaceae</taxon>
        <taxon>Pontivivens</taxon>
    </lineage>
</organism>
<evidence type="ECO:0000256" key="3">
    <source>
        <dbReference type="ARBA" id="ARBA00023239"/>
    </source>
</evidence>
<name>A0A6G7VMS8_9RHOB</name>
<dbReference type="PANTHER" id="PTHR30502:SF0">
    <property type="entry name" value="PHOSPHOENOLPYRUVATE CARBOXYLASE FAMILY PROTEIN"/>
    <property type="match status" value="1"/>
</dbReference>
<dbReference type="GO" id="GO:0005737">
    <property type="term" value="C:cytoplasm"/>
    <property type="evidence" value="ECO:0007669"/>
    <property type="project" value="TreeGrafter"/>
</dbReference>
<accession>A0A6G7VMS8</accession>
<evidence type="ECO:0000259" key="4">
    <source>
        <dbReference type="Pfam" id="PF03328"/>
    </source>
</evidence>
<dbReference type="InterPro" id="IPR050251">
    <property type="entry name" value="HpcH-HpaI_aldolase"/>
</dbReference>
<sequence length="236" mass="24819">MNQRFGCWLDLPSPHVAEIVAQTGFDWVLIDLEHGPIGIETASLMLMALKSTPARGIVRIPELTEGWMKRALDMGAHGVMVPNIADAAQAEQAAQWFHYGPRGRRGEAQSIIRAADWGRNAAGYSGGVELIIQIEHKIALSQAAEIAAIDGVHMLFLGPSDFAAASGLAKDAPEVLDAARHVAQAANARGKRSGSVLFPGGTVEALHSAGVTDISITSDVATLVQSLDATLATVKG</sequence>
<gene>
    <name evidence="5" type="ORF">G8E03_10140</name>
</gene>
<dbReference type="Pfam" id="PF03328">
    <property type="entry name" value="HpcH_HpaI"/>
    <property type="match status" value="1"/>
</dbReference>
<evidence type="ECO:0000256" key="2">
    <source>
        <dbReference type="ARBA" id="ARBA00022723"/>
    </source>
</evidence>
<keyword evidence="2" id="KW-0479">Metal-binding</keyword>
<evidence type="ECO:0000313" key="6">
    <source>
        <dbReference type="Proteomes" id="UP000500791"/>
    </source>
</evidence>
<dbReference type="SUPFAM" id="SSF51621">
    <property type="entry name" value="Phosphoenolpyruvate/pyruvate domain"/>
    <property type="match status" value="1"/>
</dbReference>
<evidence type="ECO:0000256" key="1">
    <source>
        <dbReference type="ARBA" id="ARBA00005568"/>
    </source>
</evidence>
<comment type="similarity">
    <text evidence="1">Belongs to the HpcH/HpaI aldolase family.</text>
</comment>
<dbReference type="AlphaFoldDB" id="A0A6G7VMS8"/>
<dbReference type="RefSeq" id="WP_166191250.1">
    <property type="nucleotide sequence ID" value="NZ_CP049811.1"/>
</dbReference>